<dbReference type="Pfam" id="PF04616">
    <property type="entry name" value="Glyco_hydro_43"/>
    <property type="match status" value="1"/>
</dbReference>
<dbReference type="Gene3D" id="2.115.10.20">
    <property type="entry name" value="Glycosyl hydrolase domain, family 43"/>
    <property type="match status" value="1"/>
</dbReference>
<comment type="similarity">
    <text evidence="1 6">Belongs to the glycosyl hydrolase 43 family.</text>
</comment>
<evidence type="ECO:0000256" key="4">
    <source>
        <dbReference type="PIRSR" id="PIRSR606710-1"/>
    </source>
</evidence>
<organism evidence="8 9">
    <name type="scientific">Apodospora peruviana</name>
    <dbReference type="NCBI Taxonomy" id="516989"/>
    <lineage>
        <taxon>Eukaryota</taxon>
        <taxon>Fungi</taxon>
        <taxon>Dikarya</taxon>
        <taxon>Ascomycota</taxon>
        <taxon>Pezizomycotina</taxon>
        <taxon>Sordariomycetes</taxon>
        <taxon>Sordariomycetidae</taxon>
        <taxon>Sordariales</taxon>
        <taxon>Lasiosphaeriaceae</taxon>
        <taxon>Apodospora</taxon>
    </lineage>
</organism>
<feature type="signal peptide" evidence="7">
    <location>
        <begin position="1"/>
        <end position="26"/>
    </location>
</feature>
<evidence type="ECO:0000256" key="1">
    <source>
        <dbReference type="ARBA" id="ARBA00009865"/>
    </source>
</evidence>
<dbReference type="Proteomes" id="UP001283341">
    <property type="component" value="Unassembled WGS sequence"/>
</dbReference>
<feature type="site" description="Important for catalytic activity, responsible for pKa modulation of the active site Glu and correct orientation of both the proton donor and substrate" evidence="5">
    <location>
        <position position="173"/>
    </location>
</feature>
<accession>A0AAE0IK27</accession>
<feature type="active site" description="Proton donor" evidence="4">
    <location>
        <position position="247"/>
    </location>
</feature>
<evidence type="ECO:0000313" key="8">
    <source>
        <dbReference type="EMBL" id="KAK3326459.1"/>
    </source>
</evidence>
<dbReference type="GO" id="GO:0005975">
    <property type="term" value="P:carbohydrate metabolic process"/>
    <property type="evidence" value="ECO:0007669"/>
    <property type="project" value="InterPro"/>
</dbReference>
<name>A0AAE0IK27_9PEZI</name>
<evidence type="ECO:0000256" key="6">
    <source>
        <dbReference type="RuleBase" id="RU361187"/>
    </source>
</evidence>
<reference evidence="8" key="1">
    <citation type="journal article" date="2023" name="Mol. Phylogenet. Evol.">
        <title>Genome-scale phylogeny and comparative genomics of the fungal order Sordariales.</title>
        <authorList>
            <person name="Hensen N."/>
            <person name="Bonometti L."/>
            <person name="Westerberg I."/>
            <person name="Brannstrom I.O."/>
            <person name="Guillou S."/>
            <person name="Cros-Aarteil S."/>
            <person name="Calhoun S."/>
            <person name="Haridas S."/>
            <person name="Kuo A."/>
            <person name="Mondo S."/>
            <person name="Pangilinan J."/>
            <person name="Riley R."/>
            <person name="LaButti K."/>
            <person name="Andreopoulos B."/>
            <person name="Lipzen A."/>
            <person name="Chen C."/>
            <person name="Yan M."/>
            <person name="Daum C."/>
            <person name="Ng V."/>
            <person name="Clum A."/>
            <person name="Steindorff A."/>
            <person name="Ohm R.A."/>
            <person name="Martin F."/>
            <person name="Silar P."/>
            <person name="Natvig D.O."/>
            <person name="Lalanne C."/>
            <person name="Gautier V."/>
            <person name="Ament-Velasquez S.L."/>
            <person name="Kruys A."/>
            <person name="Hutchinson M.I."/>
            <person name="Powell A.J."/>
            <person name="Barry K."/>
            <person name="Miller A.N."/>
            <person name="Grigoriev I.V."/>
            <person name="Debuchy R."/>
            <person name="Gladieux P."/>
            <person name="Hiltunen Thoren M."/>
            <person name="Johannesson H."/>
        </authorList>
    </citation>
    <scope>NUCLEOTIDE SEQUENCE</scope>
    <source>
        <strain evidence="8">CBS 118394</strain>
    </source>
</reference>
<gene>
    <name evidence="8" type="ORF">B0H66DRAFT_573917</name>
</gene>
<keyword evidence="2 6" id="KW-0378">Hydrolase</keyword>
<dbReference type="InterPro" id="IPR023296">
    <property type="entry name" value="Glyco_hydro_beta-prop_sf"/>
</dbReference>
<dbReference type="PANTHER" id="PTHR42812">
    <property type="entry name" value="BETA-XYLOSIDASE"/>
    <property type="match status" value="1"/>
</dbReference>
<evidence type="ECO:0000256" key="5">
    <source>
        <dbReference type="PIRSR" id="PIRSR606710-2"/>
    </source>
</evidence>
<sequence>MALRQQLQLLPLSLTVPVSVPAYAAAVSLDSTTTSTSGTGLLKLARDFPDPSIVRDSDGKWYAFATASGGARNIQAASAPSPSGPWTYIDKEILPSAGNWTLGGGGPGSNTWAPDVRLLSFDKYVMYYAGQLGPANASAFHCIGAATATSVLGPYSALPSPLACPVSHGGAIDPSGFLDENTGRRYVVYKVDGNSLGHGGECNNGVAPYRNTPIVLQEVDREDGVTLVGDGMEILDRLEEADGPLVEAPSLGDDGKKRENVTYVLFYSSHCWMTELYRVNYATARNVTGPYVRGRKGGSLIATGDGRFNLTAPGGATSVDGGGRMLFHANCAQGRYRVETSLY</sequence>
<dbReference type="AlphaFoldDB" id="A0AAE0IK27"/>
<feature type="chain" id="PRO_5042076723" evidence="7">
    <location>
        <begin position="27"/>
        <end position="343"/>
    </location>
</feature>
<dbReference type="SUPFAM" id="SSF75005">
    <property type="entry name" value="Arabinanase/levansucrase/invertase"/>
    <property type="match status" value="1"/>
</dbReference>
<dbReference type="InterPro" id="IPR051795">
    <property type="entry name" value="Glycosyl_Hydrlase_43"/>
</dbReference>
<evidence type="ECO:0000256" key="3">
    <source>
        <dbReference type="ARBA" id="ARBA00023295"/>
    </source>
</evidence>
<proteinExistence type="inferred from homology"/>
<keyword evidence="3 6" id="KW-0326">Glycosidase</keyword>
<dbReference type="InterPro" id="IPR006710">
    <property type="entry name" value="Glyco_hydro_43"/>
</dbReference>
<protein>
    <submittedName>
        <fullName evidence="8">Glycosyl hydrolase family 43 protein</fullName>
    </submittedName>
</protein>
<dbReference type="GO" id="GO:0004553">
    <property type="term" value="F:hydrolase activity, hydrolyzing O-glycosyl compounds"/>
    <property type="evidence" value="ECO:0007669"/>
    <property type="project" value="InterPro"/>
</dbReference>
<evidence type="ECO:0000256" key="7">
    <source>
        <dbReference type="SAM" id="SignalP"/>
    </source>
</evidence>
<keyword evidence="7" id="KW-0732">Signal</keyword>
<feature type="active site" description="Proton acceptor" evidence="4">
    <location>
        <position position="50"/>
    </location>
</feature>
<keyword evidence="9" id="KW-1185">Reference proteome</keyword>
<comment type="caution">
    <text evidence="8">The sequence shown here is derived from an EMBL/GenBank/DDBJ whole genome shotgun (WGS) entry which is preliminary data.</text>
</comment>
<dbReference type="PANTHER" id="PTHR42812:SF5">
    <property type="entry name" value="ENDO-ARABINASE"/>
    <property type="match status" value="1"/>
</dbReference>
<reference evidence="8" key="2">
    <citation type="submission" date="2023-06" db="EMBL/GenBank/DDBJ databases">
        <authorList>
            <consortium name="Lawrence Berkeley National Laboratory"/>
            <person name="Haridas S."/>
            <person name="Hensen N."/>
            <person name="Bonometti L."/>
            <person name="Westerberg I."/>
            <person name="Brannstrom I.O."/>
            <person name="Guillou S."/>
            <person name="Cros-Aarteil S."/>
            <person name="Calhoun S."/>
            <person name="Kuo A."/>
            <person name="Mondo S."/>
            <person name="Pangilinan J."/>
            <person name="Riley R."/>
            <person name="Labutti K."/>
            <person name="Andreopoulos B."/>
            <person name="Lipzen A."/>
            <person name="Chen C."/>
            <person name="Yanf M."/>
            <person name="Daum C."/>
            <person name="Ng V."/>
            <person name="Clum A."/>
            <person name="Steindorff A."/>
            <person name="Ohm R."/>
            <person name="Martin F."/>
            <person name="Silar P."/>
            <person name="Natvig D."/>
            <person name="Lalanne C."/>
            <person name="Gautier V."/>
            <person name="Ament-Velasquez S.L."/>
            <person name="Kruys A."/>
            <person name="Hutchinson M.I."/>
            <person name="Powell A.J."/>
            <person name="Barry K."/>
            <person name="Miller A.N."/>
            <person name="Grigoriev I.V."/>
            <person name="Debuchy R."/>
            <person name="Gladieux P."/>
            <person name="Thoren M.H."/>
            <person name="Johannesson H."/>
        </authorList>
    </citation>
    <scope>NUCLEOTIDE SEQUENCE</scope>
    <source>
        <strain evidence="8">CBS 118394</strain>
    </source>
</reference>
<dbReference type="CDD" id="cd08999">
    <property type="entry name" value="GH43_ABN-like"/>
    <property type="match status" value="1"/>
</dbReference>
<evidence type="ECO:0000313" key="9">
    <source>
        <dbReference type="Proteomes" id="UP001283341"/>
    </source>
</evidence>
<evidence type="ECO:0000256" key="2">
    <source>
        <dbReference type="ARBA" id="ARBA00022801"/>
    </source>
</evidence>
<dbReference type="EMBL" id="JAUEDM010000002">
    <property type="protein sequence ID" value="KAK3326459.1"/>
    <property type="molecule type" value="Genomic_DNA"/>
</dbReference>